<dbReference type="EMBL" id="BAABUK010000016">
    <property type="protein sequence ID" value="GAA5813218.1"/>
    <property type="molecule type" value="Genomic_DNA"/>
</dbReference>
<dbReference type="InterPro" id="IPR004489">
    <property type="entry name" value="Succ_DH/fum_Rdtase_Fe-S"/>
</dbReference>
<keyword evidence="16" id="KW-0472">Membrane</keyword>
<keyword evidence="16" id="KW-0999">Mitochondrion inner membrane</keyword>
<evidence type="ECO:0000313" key="19">
    <source>
        <dbReference type="EMBL" id="GAA5813218.1"/>
    </source>
</evidence>
<dbReference type="EC" id="1.3.5.1" evidence="5 16"/>
<evidence type="ECO:0000313" key="20">
    <source>
        <dbReference type="Proteomes" id="UP001473302"/>
    </source>
</evidence>
<dbReference type="Pfam" id="PF13085">
    <property type="entry name" value="Fer2_3"/>
    <property type="match status" value="1"/>
</dbReference>
<dbReference type="PANTHER" id="PTHR11921">
    <property type="entry name" value="SUCCINATE DEHYDROGENASE IRON-SULFUR PROTEIN"/>
    <property type="match status" value="1"/>
</dbReference>
<dbReference type="InterPro" id="IPR025192">
    <property type="entry name" value="Succ_DH/fum_Rdtase_N"/>
</dbReference>
<comment type="catalytic activity">
    <reaction evidence="15">
        <text>a quinone + succinate = fumarate + a quinol</text>
        <dbReference type="Rhea" id="RHEA:40523"/>
        <dbReference type="ChEBI" id="CHEBI:24646"/>
        <dbReference type="ChEBI" id="CHEBI:29806"/>
        <dbReference type="ChEBI" id="CHEBI:30031"/>
        <dbReference type="ChEBI" id="CHEBI:132124"/>
        <dbReference type="EC" id="1.3.5.1"/>
    </reaction>
</comment>
<keyword evidence="11" id="KW-0560">Oxidoreductase</keyword>
<evidence type="ECO:0000259" key="18">
    <source>
        <dbReference type="PROSITE" id="PS51379"/>
    </source>
</evidence>
<evidence type="ECO:0000256" key="2">
    <source>
        <dbReference type="ARBA" id="ARBA00004788"/>
    </source>
</evidence>
<dbReference type="InterPro" id="IPR017900">
    <property type="entry name" value="4Fe4S_Fe_S_CS"/>
</dbReference>
<feature type="domain" description="2Fe-2S ferredoxin-type" evidence="17">
    <location>
        <begin position="66"/>
        <end position="146"/>
    </location>
</feature>
<keyword evidence="14 16" id="KW-0003">3Fe-4S</keyword>
<dbReference type="CDD" id="cd00207">
    <property type="entry name" value="fer2"/>
    <property type="match status" value="1"/>
</dbReference>
<sequence length="284" mass="32275">MSFTLTSVKSTASQLLRSRWVASAPIFRTLQTSANSNMAIVDDTITKKQPRNKTFEIYRWNPDKPTEKPILQKYTVDLNSCGPMILDALIKIKNEQDSTLTFRRSCREGICGSCAMNIEGGNTLACISKVDQDITKSAKIYPLPHMNIVKDLVPDLTHFYNQYKSIEPYLQNTPPADGKENLQSIEDRKKLDGLYECILCACCSTSCPSYWWNQEEYLGPAVLMQAYRWMIDSRDQFGPQRREKLQNKMSLYRCHTIMNCSKTCPKGLQPGAAIAKIKLMMAAE</sequence>
<dbReference type="PROSITE" id="PS51379">
    <property type="entry name" value="4FE4S_FER_2"/>
    <property type="match status" value="1"/>
</dbReference>
<evidence type="ECO:0000256" key="14">
    <source>
        <dbReference type="ARBA" id="ARBA00023291"/>
    </source>
</evidence>
<dbReference type="NCBIfam" id="TIGR00384">
    <property type="entry name" value="dhsB"/>
    <property type="match status" value="1"/>
</dbReference>
<evidence type="ECO:0000256" key="9">
    <source>
        <dbReference type="ARBA" id="ARBA00022714"/>
    </source>
</evidence>
<evidence type="ECO:0000256" key="1">
    <source>
        <dbReference type="ARBA" id="ARBA00004443"/>
    </source>
</evidence>
<keyword evidence="10 16" id="KW-0479">Metal-binding</keyword>
<dbReference type="InterPro" id="IPR017896">
    <property type="entry name" value="4Fe4S_Fe-S-bd"/>
</dbReference>
<comment type="cofactor">
    <cofactor evidence="16">
        <name>[3Fe-4S] cluster</name>
        <dbReference type="ChEBI" id="CHEBI:21137"/>
    </cofactor>
    <text evidence="16">Binds 1 [3Fe-4S] cluster.</text>
</comment>
<dbReference type="InterPro" id="IPR006058">
    <property type="entry name" value="2Fe2S_fd_BS"/>
</dbReference>
<dbReference type="PROSITE" id="PS00197">
    <property type="entry name" value="2FE2S_FER_1"/>
    <property type="match status" value="1"/>
</dbReference>
<feature type="domain" description="4Fe-4S ferredoxin-type" evidence="18">
    <location>
        <begin position="187"/>
        <end position="217"/>
    </location>
</feature>
<evidence type="ECO:0000256" key="3">
    <source>
        <dbReference type="ARBA" id="ARBA00009433"/>
    </source>
</evidence>
<dbReference type="InterPro" id="IPR050573">
    <property type="entry name" value="SDH/FRD_Iron-Sulfur"/>
</dbReference>
<dbReference type="SUPFAM" id="SSF54292">
    <property type="entry name" value="2Fe-2S ferredoxin-like"/>
    <property type="match status" value="1"/>
</dbReference>
<comment type="subcellular location">
    <subcellularLocation>
        <location evidence="1 16">Mitochondrion inner membrane</location>
        <topology evidence="1 16">Peripheral membrane protein</topology>
        <orientation evidence="1 16">Matrix side</orientation>
    </subcellularLocation>
</comment>
<reference evidence="19 20" key="1">
    <citation type="submission" date="2024-04" db="EMBL/GenBank/DDBJ databases">
        <title>genome sequences of Mucor flavus KT1a and Helicostylum pulchrum KT1b strains isolated from the surface of a dry-aged beef.</title>
        <authorList>
            <person name="Toyotome T."/>
            <person name="Hosono M."/>
            <person name="Torimaru M."/>
            <person name="Fukuda K."/>
            <person name="Mikami N."/>
        </authorList>
    </citation>
    <scope>NUCLEOTIDE SEQUENCE [LARGE SCALE GENOMIC DNA]</scope>
    <source>
        <strain evidence="19 20">KT1a</strain>
    </source>
</reference>
<evidence type="ECO:0000256" key="11">
    <source>
        <dbReference type="ARBA" id="ARBA00023002"/>
    </source>
</evidence>
<dbReference type="InterPro" id="IPR036010">
    <property type="entry name" value="2Fe-2S_ferredoxin-like_sf"/>
</dbReference>
<dbReference type="Proteomes" id="UP001473302">
    <property type="component" value="Unassembled WGS sequence"/>
</dbReference>
<organism evidence="19 20">
    <name type="scientific">Mucor flavus</name>
    <dbReference type="NCBI Taxonomy" id="439312"/>
    <lineage>
        <taxon>Eukaryota</taxon>
        <taxon>Fungi</taxon>
        <taxon>Fungi incertae sedis</taxon>
        <taxon>Mucoromycota</taxon>
        <taxon>Mucoromycotina</taxon>
        <taxon>Mucoromycetes</taxon>
        <taxon>Mucorales</taxon>
        <taxon>Mucorineae</taxon>
        <taxon>Mucoraceae</taxon>
        <taxon>Mucor</taxon>
    </lineage>
</organism>
<dbReference type="PROSITE" id="PS00198">
    <property type="entry name" value="4FE4S_FER_1"/>
    <property type="match status" value="1"/>
</dbReference>
<evidence type="ECO:0000256" key="6">
    <source>
        <dbReference type="ARBA" id="ARBA00016766"/>
    </source>
</evidence>
<accession>A0ABP9Z295</accession>
<evidence type="ECO:0000256" key="15">
    <source>
        <dbReference type="ARBA" id="ARBA00049220"/>
    </source>
</evidence>
<keyword evidence="8" id="KW-0816">Tricarboxylic acid cycle</keyword>
<gene>
    <name evidence="19" type="primary">SDH2_2</name>
    <name evidence="19" type="ORF">MFLAVUS_006692</name>
</gene>
<evidence type="ECO:0000256" key="4">
    <source>
        <dbReference type="ARBA" id="ARBA00011421"/>
    </source>
</evidence>
<dbReference type="InterPro" id="IPR001041">
    <property type="entry name" value="2Fe-2S_ferredoxin-type"/>
</dbReference>
<dbReference type="PROSITE" id="PS51085">
    <property type="entry name" value="2FE2S_FER_2"/>
    <property type="match status" value="1"/>
</dbReference>
<evidence type="ECO:0000256" key="7">
    <source>
        <dbReference type="ARBA" id="ARBA00022485"/>
    </source>
</evidence>
<dbReference type="NCBIfam" id="NF004616">
    <property type="entry name" value="PRK05950.1"/>
    <property type="match status" value="1"/>
</dbReference>
<evidence type="ECO:0000256" key="12">
    <source>
        <dbReference type="ARBA" id="ARBA00023004"/>
    </source>
</evidence>
<dbReference type="Gene3D" id="1.10.1060.10">
    <property type="entry name" value="Alpha-helical ferredoxin"/>
    <property type="match status" value="1"/>
</dbReference>
<dbReference type="Pfam" id="PF13534">
    <property type="entry name" value="Fer4_17"/>
    <property type="match status" value="1"/>
</dbReference>
<comment type="pathway">
    <text evidence="2 16">Carbohydrate metabolism; tricarboxylic acid cycle; fumarate from succinate (eukaryal route): step 1/1.</text>
</comment>
<evidence type="ECO:0000259" key="17">
    <source>
        <dbReference type="PROSITE" id="PS51085"/>
    </source>
</evidence>
<comment type="cofactor">
    <cofactor evidence="16">
        <name>[4Fe-4S] cluster</name>
        <dbReference type="ChEBI" id="CHEBI:49883"/>
    </cofactor>
    <text evidence="16">Binds 1 [4Fe-4S] cluster.</text>
</comment>
<keyword evidence="9 16" id="KW-0001">2Fe-2S</keyword>
<keyword evidence="13 16" id="KW-0411">Iron-sulfur</keyword>
<keyword evidence="20" id="KW-1185">Reference proteome</keyword>
<protein>
    <recommendedName>
        <fullName evidence="6 16">Succinate dehydrogenase [ubiquinone] iron-sulfur subunit, mitochondrial</fullName>
        <ecNumber evidence="5 16">1.3.5.1</ecNumber>
    </recommendedName>
</protein>
<proteinExistence type="inferred from homology"/>
<dbReference type="Gene3D" id="3.10.20.30">
    <property type="match status" value="1"/>
</dbReference>
<dbReference type="PANTHER" id="PTHR11921:SF29">
    <property type="entry name" value="SUCCINATE DEHYDROGENASE [UBIQUINONE] IRON-SULFUR SUBUNIT, MITOCHONDRIAL"/>
    <property type="match status" value="1"/>
</dbReference>
<dbReference type="SUPFAM" id="SSF46548">
    <property type="entry name" value="alpha-helical ferredoxin"/>
    <property type="match status" value="1"/>
</dbReference>
<evidence type="ECO:0000256" key="10">
    <source>
        <dbReference type="ARBA" id="ARBA00022723"/>
    </source>
</evidence>
<comment type="caution">
    <text evidence="19">The sequence shown here is derived from an EMBL/GenBank/DDBJ whole genome shotgun (WGS) entry which is preliminary data.</text>
</comment>
<dbReference type="InterPro" id="IPR012675">
    <property type="entry name" value="Beta-grasp_dom_sf"/>
</dbReference>
<keyword evidence="16" id="KW-0496">Mitochondrion</keyword>
<comment type="cofactor">
    <cofactor evidence="16">
        <name>[2Fe-2S] cluster</name>
        <dbReference type="ChEBI" id="CHEBI:190135"/>
    </cofactor>
    <text evidence="16">Binds 1 [2Fe-2S] cluster.</text>
</comment>
<comment type="subunit">
    <text evidence="4">Component of complex II composed of four subunits: a flavoprotein (FP), an iron-sulfur protein (IP), and a cytochrome b composed of a large and a small subunit.</text>
</comment>
<keyword evidence="7 16" id="KW-0004">4Fe-4S</keyword>
<name>A0ABP9Z295_9FUNG</name>
<keyword evidence="12 16" id="KW-0408">Iron</keyword>
<evidence type="ECO:0000256" key="5">
    <source>
        <dbReference type="ARBA" id="ARBA00012792"/>
    </source>
</evidence>
<comment type="function">
    <text evidence="16">Iron-sulfur protein (IP) subunit of succinate dehydrogenase (SDH) that is involved in complex II of the mitochondrial electron transport chain and is responsible for transferring electrons from succinate to ubiquinone (coenzyme Q).</text>
</comment>
<evidence type="ECO:0000256" key="8">
    <source>
        <dbReference type="ARBA" id="ARBA00022532"/>
    </source>
</evidence>
<evidence type="ECO:0000256" key="13">
    <source>
        <dbReference type="ARBA" id="ARBA00023014"/>
    </source>
</evidence>
<comment type="similarity">
    <text evidence="3 16">Belongs to the succinate dehydrogenase/fumarate reductase iron-sulfur protein family.</text>
</comment>
<evidence type="ECO:0000256" key="16">
    <source>
        <dbReference type="RuleBase" id="RU361237"/>
    </source>
</evidence>
<dbReference type="InterPro" id="IPR009051">
    <property type="entry name" value="Helical_ferredxn"/>
</dbReference>